<dbReference type="InterPro" id="IPR025665">
    <property type="entry name" value="Beta-barrel_OMP_2"/>
</dbReference>
<evidence type="ECO:0000313" key="3">
    <source>
        <dbReference type="EMBL" id="AZS28628.1"/>
    </source>
</evidence>
<proteinExistence type="predicted"/>
<dbReference type="InterPro" id="IPR011250">
    <property type="entry name" value="OMP/PagP_B-barrel"/>
</dbReference>
<keyword evidence="1" id="KW-0732">Signal</keyword>
<evidence type="ECO:0000259" key="2">
    <source>
        <dbReference type="Pfam" id="PF13568"/>
    </source>
</evidence>
<dbReference type="RefSeq" id="WP_106624807.1">
    <property type="nucleotide sequence ID" value="NZ_CP032819.1"/>
</dbReference>
<sequence>MKKLVILAFFSLIGLTTMAQSLPINFGIHGGWNDAKIKTKGYKVDSHGGYMIGAFARINLGSIYLEPALNFAHKESKINDEIGSIGKFKYNSIDIPVMVGYNILKLPIFKLRGFAGPVASFVTKDLKSGFNTDKMMWNGKIGAGVDVWKLTFDIDYEFGLKKFGDGIKAPKSWNLTLGFKII</sequence>
<dbReference type="OrthoDB" id="1001536at2"/>
<accession>A0A3Q9ILI4</accession>
<dbReference type="EMBL" id="CP032819">
    <property type="protein sequence ID" value="AZS28628.1"/>
    <property type="molecule type" value="Genomic_DNA"/>
</dbReference>
<feature type="domain" description="Outer membrane protein beta-barrel" evidence="2">
    <location>
        <begin position="19"/>
        <end position="162"/>
    </location>
</feature>
<protein>
    <submittedName>
        <fullName evidence="3">PorT family protein</fullName>
    </submittedName>
</protein>
<evidence type="ECO:0000256" key="1">
    <source>
        <dbReference type="SAM" id="SignalP"/>
    </source>
</evidence>
<organism evidence="3 4">
    <name type="scientific">Butyricimonas faecalis</name>
    <dbReference type="NCBI Taxonomy" id="2093856"/>
    <lineage>
        <taxon>Bacteria</taxon>
        <taxon>Pseudomonadati</taxon>
        <taxon>Bacteroidota</taxon>
        <taxon>Bacteroidia</taxon>
        <taxon>Bacteroidales</taxon>
        <taxon>Odoribacteraceae</taxon>
        <taxon>Butyricimonas</taxon>
    </lineage>
</organism>
<gene>
    <name evidence="3" type="ORF">D8S85_03045</name>
</gene>
<feature type="chain" id="PRO_5018639691" evidence="1">
    <location>
        <begin position="20"/>
        <end position="182"/>
    </location>
</feature>
<dbReference type="SUPFAM" id="SSF56925">
    <property type="entry name" value="OMPA-like"/>
    <property type="match status" value="1"/>
</dbReference>
<keyword evidence="4" id="KW-1185">Reference proteome</keyword>
<dbReference type="AlphaFoldDB" id="A0A3Q9ILI4"/>
<evidence type="ECO:0000313" key="4">
    <source>
        <dbReference type="Proteomes" id="UP000270673"/>
    </source>
</evidence>
<dbReference type="Proteomes" id="UP000270673">
    <property type="component" value="Chromosome"/>
</dbReference>
<name>A0A3Q9ILI4_9BACT</name>
<reference evidence="3 4" key="1">
    <citation type="submission" date="2018-10" db="EMBL/GenBank/DDBJ databases">
        <title>Butyricimonas faecalis sp. nov., isolated from human faeces and emended description of the genus Butyricimonas.</title>
        <authorList>
            <person name="Le Roy T."/>
            <person name="Van der Smissen P."/>
            <person name="Paquot A."/>
            <person name="Delzenne N."/>
            <person name="Muccioli G."/>
            <person name="Collet J.-F."/>
            <person name="Cani P.D."/>
        </authorList>
    </citation>
    <scope>NUCLEOTIDE SEQUENCE [LARGE SCALE GENOMIC DNA]</scope>
    <source>
        <strain evidence="3 4">H184</strain>
    </source>
</reference>
<feature type="signal peptide" evidence="1">
    <location>
        <begin position="1"/>
        <end position="19"/>
    </location>
</feature>
<dbReference type="KEGG" id="buy:D8S85_03045"/>
<dbReference type="Pfam" id="PF13568">
    <property type="entry name" value="OMP_b-brl_2"/>
    <property type="match status" value="1"/>
</dbReference>